<evidence type="ECO:0000313" key="1">
    <source>
        <dbReference type="EMBL" id="KAH3834271.1"/>
    </source>
</evidence>
<dbReference type="AlphaFoldDB" id="A0A9D4QK33"/>
<reference evidence="1" key="1">
    <citation type="journal article" date="2019" name="bioRxiv">
        <title>The Genome of the Zebra Mussel, Dreissena polymorpha: A Resource for Invasive Species Research.</title>
        <authorList>
            <person name="McCartney M.A."/>
            <person name="Auch B."/>
            <person name="Kono T."/>
            <person name="Mallez S."/>
            <person name="Zhang Y."/>
            <person name="Obille A."/>
            <person name="Becker A."/>
            <person name="Abrahante J.E."/>
            <person name="Garbe J."/>
            <person name="Badalamenti J.P."/>
            <person name="Herman A."/>
            <person name="Mangelson H."/>
            <person name="Liachko I."/>
            <person name="Sullivan S."/>
            <person name="Sone E.D."/>
            <person name="Koren S."/>
            <person name="Silverstein K.A.T."/>
            <person name="Beckman K.B."/>
            <person name="Gohl D.M."/>
        </authorList>
    </citation>
    <scope>NUCLEOTIDE SEQUENCE</scope>
    <source>
        <strain evidence="1">Duluth1</strain>
        <tissue evidence="1">Whole animal</tissue>
    </source>
</reference>
<organism evidence="1 2">
    <name type="scientific">Dreissena polymorpha</name>
    <name type="common">Zebra mussel</name>
    <name type="synonym">Mytilus polymorpha</name>
    <dbReference type="NCBI Taxonomy" id="45954"/>
    <lineage>
        <taxon>Eukaryota</taxon>
        <taxon>Metazoa</taxon>
        <taxon>Spiralia</taxon>
        <taxon>Lophotrochozoa</taxon>
        <taxon>Mollusca</taxon>
        <taxon>Bivalvia</taxon>
        <taxon>Autobranchia</taxon>
        <taxon>Heteroconchia</taxon>
        <taxon>Euheterodonta</taxon>
        <taxon>Imparidentia</taxon>
        <taxon>Neoheterodontei</taxon>
        <taxon>Myida</taxon>
        <taxon>Dreissenoidea</taxon>
        <taxon>Dreissenidae</taxon>
        <taxon>Dreissena</taxon>
    </lineage>
</organism>
<proteinExistence type="predicted"/>
<keyword evidence="2" id="KW-1185">Reference proteome</keyword>
<accession>A0A9D4QK33</accession>
<name>A0A9D4QK33_DREPO</name>
<dbReference type="EMBL" id="JAIWYP010000004">
    <property type="protein sequence ID" value="KAH3834271.1"/>
    <property type="molecule type" value="Genomic_DNA"/>
</dbReference>
<reference evidence="1" key="2">
    <citation type="submission" date="2020-11" db="EMBL/GenBank/DDBJ databases">
        <authorList>
            <person name="McCartney M.A."/>
            <person name="Auch B."/>
            <person name="Kono T."/>
            <person name="Mallez S."/>
            <person name="Becker A."/>
            <person name="Gohl D.M."/>
            <person name="Silverstein K.A.T."/>
            <person name="Koren S."/>
            <person name="Bechman K.B."/>
            <person name="Herman A."/>
            <person name="Abrahante J.E."/>
            <person name="Garbe J."/>
        </authorList>
    </citation>
    <scope>NUCLEOTIDE SEQUENCE</scope>
    <source>
        <strain evidence="1">Duluth1</strain>
        <tissue evidence="1">Whole animal</tissue>
    </source>
</reference>
<sequence>MADENETETESTAPLAEMEIDRHDEEFELSFHDEEDNIGDEIPVLEGSFVEVDGEGEMTQSTSAYACLKCKITYKHEKKSKNPLEGTF</sequence>
<evidence type="ECO:0000313" key="2">
    <source>
        <dbReference type="Proteomes" id="UP000828390"/>
    </source>
</evidence>
<protein>
    <submittedName>
        <fullName evidence="1">Uncharacterized protein</fullName>
    </submittedName>
</protein>
<comment type="caution">
    <text evidence="1">The sequence shown here is derived from an EMBL/GenBank/DDBJ whole genome shotgun (WGS) entry which is preliminary data.</text>
</comment>
<gene>
    <name evidence="1" type="ORF">DPMN_107592</name>
</gene>
<dbReference type="Proteomes" id="UP000828390">
    <property type="component" value="Unassembled WGS sequence"/>
</dbReference>